<accession>A0ABN7WFG6</accession>
<keyword evidence="2" id="KW-1185">Reference proteome</keyword>
<sequence>FKQEGNQKILLIENELVKKETVNHFKVQFKKQGANIVELESEWKETYRPKENIKEEWFKQLNASVEMEEWYQMLRDLKSNKAPGNLNISYTMLKQASEKAYKILARLAKAL</sequence>
<feature type="non-terminal residue" evidence="1">
    <location>
        <position position="1"/>
    </location>
</feature>
<dbReference type="EMBL" id="CAJVQB010042251">
    <property type="protein sequence ID" value="CAG8830235.1"/>
    <property type="molecule type" value="Genomic_DNA"/>
</dbReference>
<protein>
    <submittedName>
        <fullName evidence="1">43610_t:CDS:1</fullName>
    </submittedName>
</protein>
<comment type="caution">
    <text evidence="1">The sequence shown here is derived from an EMBL/GenBank/DDBJ whole genome shotgun (WGS) entry which is preliminary data.</text>
</comment>
<organism evidence="1 2">
    <name type="scientific">Gigaspora margarita</name>
    <dbReference type="NCBI Taxonomy" id="4874"/>
    <lineage>
        <taxon>Eukaryota</taxon>
        <taxon>Fungi</taxon>
        <taxon>Fungi incertae sedis</taxon>
        <taxon>Mucoromycota</taxon>
        <taxon>Glomeromycotina</taxon>
        <taxon>Glomeromycetes</taxon>
        <taxon>Diversisporales</taxon>
        <taxon>Gigasporaceae</taxon>
        <taxon>Gigaspora</taxon>
    </lineage>
</organism>
<evidence type="ECO:0000313" key="1">
    <source>
        <dbReference type="EMBL" id="CAG8830235.1"/>
    </source>
</evidence>
<gene>
    <name evidence="1" type="ORF">GMARGA_LOCUS30250</name>
</gene>
<proteinExistence type="predicted"/>
<name>A0ABN7WFG6_GIGMA</name>
<evidence type="ECO:0000313" key="2">
    <source>
        <dbReference type="Proteomes" id="UP000789901"/>
    </source>
</evidence>
<dbReference type="Proteomes" id="UP000789901">
    <property type="component" value="Unassembled WGS sequence"/>
</dbReference>
<reference evidence="1 2" key="1">
    <citation type="submission" date="2021-06" db="EMBL/GenBank/DDBJ databases">
        <authorList>
            <person name="Kallberg Y."/>
            <person name="Tangrot J."/>
            <person name="Rosling A."/>
        </authorList>
    </citation>
    <scope>NUCLEOTIDE SEQUENCE [LARGE SCALE GENOMIC DNA]</scope>
    <source>
        <strain evidence="1 2">120-4 pot B 10/14</strain>
    </source>
</reference>